<reference evidence="1 2" key="3">
    <citation type="journal article" date="2014" name="J. Ind. Microbiol. Biotechnol.">
        <title>Genome mining of the Streptomyces avermitilis genome and development of genome-minimized hosts for heterologous expression of biosynthetic gene clusters.</title>
        <authorList>
            <person name="Ikeda H."/>
            <person name="Shin-ya K."/>
            <person name="Omura S."/>
        </authorList>
    </citation>
    <scope>NUCLEOTIDE SEQUENCE [LARGE SCALE GENOMIC DNA]</scope>
    <source>
        <strain evidence="2">ATCC 31267 / DSM 46492 / JCM 5070 / NBRC 14893 / NCIMB 12804 / NRRL 8165 / MA-4680</strain>
    </source>
</reference>
<keyword evidence="2" id="KW-1185">Reference proteome</keyword>
<organism evidence="1 2">
    <name type="scientific">Streptomyces avermitilis (strain ATCC 31267 / DSM 46492 / JCM 5070 / NBRC 14893 / NCIMB 12804 / NRRL 8165 / MA-4680)</name>
    <dbReference type="NCBI Taxonomy" id="227882"/>
    <lineage>
        <taxon>Bacteria</taxon>
        <taxon>Bacillati</taxon>
        <taxon>Actinomycetota</taxon>
        <taxon>Actinomycetes</taxon>
        <taxon>Kitasatosporales</taxon>
        <taxon>Streptomycetaceae</taxon>
        <taxon>Streptomyces</taxon>
    </lineage>
</organism>
<evidence type="ECO:0000313" key="1">
    <source>
        <dbReference type="EMBL" id="BAC69749.1"/>
    </source>
</evidence>
<dbReference type="eggNOG" id="COG2132">
    <property type="taxonomic scope" value="Bacteria"/>
</dbReference>
<protein>
    <submittedName>
        <fullName evidence="1">Uncharacterized protein</fullName>
    </submittedName>
</protein>
<dbReference type="EMBL" id="BA000030">
    <property type="protein sequence ID" value="BAC69749.1"/>
    <property type="molecule type" value="Genomic_DNA"/>
</dbReference>
<gene>
    <name evidence="1" type="ORF">SAVERM_2038</name>
</gene>
<accession>Q82LH2</accession>
<dbReference type="Proteomes" id="UP000000428">
    <property type="component" value="Chromosome"/>
</dbReference>
<proteinExistence type="predicted"/>
<dbReference type="KEGG" id="sma:SAVERM_2038"/>
<dbReference type="HOGENOM" id="CLU_2425546_0_0_11"/>
<sequence length="91" mass="9822">MSAARTAGGMAGLIVVDGLDEYLPAPLRGITEHVVALKDFQLVGDQIKTTKLKIGAPTTRTVNGQLNPRIRIRPGETQLWRLGNIGANILY</sequence>
<dbReference type="RefSeq" id="WP_010983478.1">
    <property type="nucleotide sequence ID" value="NC_003155.5"/>
</dbReference>
<dbReference type="AlphaFoldDB" id="Q82LH2"/>
<dbReference type="InterPro" id="IPR008972">
    <property type="entry name" value="Cupredoxin"/>
</dbReference>
<evidence type="ECO:0000313" key="2">
    <source>
        <dbReference type="Proteomes" id="UP000000428"/>
    </source>
</evidence>
<reference evidence="1 2" key="2">
    <citation type="journal article" date="2003" name="Nat. Biotechnol.">
        <title>Complete genome sequence and comparative analysis of the industrial microorganism Streptomyces avermitilis.</title>
        <authorList>
            <person name="Ikeda H."/>
            <person name="Ishikawa J."/>
            <person name="Hanamoto A."/>
            <person name="Shinose M."/>
            <person name="Kikuchi H."/>
            <person name="Shiba T."/>
            <person name="Sakaki Y."/>
            <person name="Hattori M."/>
            <person name="Omura S."/>
        </authorList>
    </citation>
    <scope>NUCLEOTIDE SEQUENCE [LARGE SCALE GENOMIC DNA]</scope>
    <source>
        <strain evidence="2">ATCC 31267 / DSM 46492 / JCM 5070 / NBRC 14893 / NCIMB 12804 / NRRL 8165 / MA-4680</strain>
    </source>
</reference>
<dbReference type="SUPFAM" id="SSF49503">
    <property type="entry name" value="Cupredoxins"/>
    <property type="match status" value="1"/>
</dbReference>
<reference evidence="1 2" key="1">
    <citation type="journal article" date="2001" name="Proc. Natl. Acad. Sci. U.S.A.">
        <title>Genome sequence of an industrial microorganism Streptomyces avermitilis: deducing the ability of producing secondary metabolites.</title>
        <authorList>
            <person name="Omura S."/>
            <person name="Ikeda H."/>
            <person name="Ishikawa J."/>
            <person name="Hanamoto A."/>
            <person name="Takahashi C."/>
            <person name="Shinose M."/>
            <person name="Takahashi Y."/>
            <person name="Horikawa H."/>
            <person name="Nakazawa H."/>
            <person name="Osonoe T."/>
            <person name="Kikuchi H."/>
            <person name="Shiba T."/>
            <person name="Sakaki Y."/>
            <person name="Hattori M."/>
        </authorList>
    </citation>
    <scope>NUCLEOTIDE SEQUENCE [LARGE SCALE GENOMIC DNA]</scope>
    <source>
        <strain evidence="2">ATCC 31267 / DSM 46492 / JCM 5070 / NBRC 14893 / NCIMB 12804 / NRRL 8165 / MA-4680</strain>
    </source>
</reference>
<dbReference type="GeneID" id="91294716"/>
<dbReference type="Gene3D" id="2.60.40.420">
    <property type="entry name" value="Cupredoxins - blue copper proteins"/>
    <property type="match status" value="1"/>
</dbReference>
<name>Q82LH2_STRAW</name>